<dbReference type="PROSITE" id="PS50878">
    <property type="entry name" value="RT_POL"/>
    <property type="match status" value="1"/>
</dbReference>
<dbReference type="OrthoDB" id="5534248at2759"/>
<proteinExistence type="predicted"/>
<evidence type="ECO:0000313" key="2">
    <source>
        <dbReference type="EMBL" id="OLY78199.1"/>
    </source>
</evidence>
<organism evidence="2 3">
    <name type="scientific">Smittium mucronatum</name>
    <dbReference type="NCBI Taxonomy" id="133383"/>
    <lineage>
        <taxon>Eukaryota</taxon>
        <taxon>Fungi</taxon>
        <taxon>Fungi incertae sedis</taxon>
        <taxon>Zoopagomycota</taxon>
        <taxon>Kickxellomycotina</taxon>
        <taxon>Harpellomycetes</taxon>
        <taxon>Harpellales</taxon>
        <taxon>Legeriomycetaceae</taxon>
        <taxon>Smittium</taxon>
    </lineage>
</organism>
<evidence type="ECO:0000259" key="1">
    <source>
        <dbReference type="PROSITE" id="PS50878"/>
    </source>
</evidence>
<comment type="caution">
    <text evidence="2">The sequence shown here is derived from an EMBL/GenBank/DDBJ whole genome shotgun (WGS) entry which is preliminary data.</text>
</comment>
<sequence length="132" mass="14752">MTTSIVVPVPKKDDLKNPDNYRISPSSKYICGIRQGCLASPILFDFYINDIFKDLIGIEVPEIDLKIPRLLFTDNAVLLVDSKKNLKKSLDTITVCSDTWEMKIKAKKCGTMDIGIDCPNIPAIQIHAVVRS</sequence>
<dbReference type="STRING" id="133383.A0A1R0GMV5"/>
<evidence type="ECO:0000313" key="3">
    <source>
        <dbReference type="Proteomes" id="UP000187455"/>
    </source>
</evidence>
<feature type="domain" description="Reverse transcriptase" evidence="1">
    <location>
        <begin position="1"/>
        <end position="132"/>
    </location>
</feature>
<keyword evidence="3" id="KW-1185">Reference proteome</keyword>
<dbReference type="EMBL" id="LSSL01007008">
    <property type="protein sequence ID" value="OLY78199.1"/>
    <property type="molecule type" value="Genomic_DNA"/>
</dbReference>
<accession>A0A1R0GMV5</accession>
<dbReference type="Pfam" id="PF00078">
    <property type="entry name" value="RVT_1"/>
    <property type="match status" value="1"/>
</dbReference>
<dbReference type="InterPro" id="IPR043502">
    <property type="entry name" value="DNA/RNA_pol_sf"/>
</dbReference>
<reference evidence="2 3" key="1">
    <citation type="journal article" date="2016" name="Mol. Biol. Evol.">
        <title>Genome-Wide Survey of Gut Fungi (Harpellales) Reveals the First Horizontally Transferred Ubiquitin Gene from a Mosquito Host.</title>
        <authorList>
            <person name="Wang Y."/>
            <person name="White M.M."/>
            <person name="Kvist S."/>
            <person name="Moncalvo J.M."/>
        </authorList>
    </citation>
    <scope>NUCLEOTIDE SEQUENCE [LARGE SCALE GENOMIC DNA]</scope>
    <source>
        <strain evidence="2 3">ALG-7-W6</strain>
    </source>
</reference>
<dbReference type="SUPFAM" id="SSF56672">
    <property type="entry name" value="DNA/RNA polymerases"/>
    <property type="match status" value="1"/>
</dbReference>
<dbReference type="InterPro" id="IPR000477">
    <property type="entry name" value="RT_dom"/>
</dbReference>
<protein>
    <recommendedName>
        <fullName evidence="1">Reverse transcriptase domain-containing protein</fullName>
    </recommendedName>
</protein>
<dbReference type="AlphaFoldDB" id="A0A1R0GMV5"/>
<dbReference type="Proteomes" id="UP000187455">
    <property type="component" value="Unassembled WGS sequence"/>
</dbReference>
<name>A0A1R0GMV5_9FUNG</name>
<gene>
    <name evidence="2" type="ORF">AYI68_g7756</name>
</gene>